<feature type="compositionally biased region" description="Polar residues" evidence="7">
    <location>
        <begin position="200"/>
        <end position="212"/>
    </location>
</feature>
<keyword evidence="11" id="KW-1185">Reference proteome</keyword>
<dbReference type="EMBL" id="JABMIG020000031">
    <property type="protein sequence ID" value="KAL3800635.1"/>
    <property type="molecule type" value="Genomic_DNA"/>
</dbReference>
<evidence type="ECO:0000256" key="1">
    <source>
        <dbReference type="ARBA" id="ARBA00006241"/>
    </source>
</evidence>
<comment type="function">
    <text evidence="6">Essential sporozoite protein. In the mosquito vector, required for sporozoite development in the oocyst, migration through the vector hemolymph and entry into the vector salivary glands. In the vertebrate host, required for sporozoite migration through the host dermis and infection of host hepatocytes. Binds to highly sulfated heparan sulfate proteoglycans (HSPGs) on the surface of host hepatocytes.</text>
</comment>
<accession>A0ABD3QJP9</accession>
<organism evidence="10 11">
    <name type="scientific">Cyclotella cryptica</name>
    <dbReference type="NCBI Taxonomy" id="29204"/>
    <lineage>
        <taxon>Eukaryota</taxon>
        <taxon>Sar</taxon>
        <taxon>Stramenopiles</taxon>
        <taxon>Ochrophyta</taxon>
        <taxon>Bacillariophyta</taxon>
        <taxon>Coscinodiscophyceae</taxon>
        <taxon>Thalassiosirophycidae</taxon>
        <taxon>Stephanodiscales</taxon>
        <taxon>Stephanodiscaceae</taxon>
        <taxon>Cyclotella</taxon>
    </lineage>
</organism>
<feature type="compositionally biased region" description="Polar residues" evidence="7">
    <location>
        <begin position="148"/>
        <end position="158"/>
    </location>
</feature>
<comment type="caution">
    <text evidence="10">The sequence shown here is derived from an EMBL/GenBank/DDBJ whole genome shotgun (WGS) entry which is preliminary data.</text>
</comment>
<proteinExistence type="inferred from homology"/>
<keyword evidence="3" id="KW-0748">Sporozoite</keyword>
<keyword evidence="4" id="KW-0677">Repeat</keyword>
<evidence type="ECO:0000256" key="2">
    <source>
        <dbReference type="ARBA" id="ARBA00021911"/>
    </source>
</evidence>
<evidence type="ECO:0000256" key="3">
    <source>
        <dbReference type="ARBA" id="ARBA00022522"/>
    </source>
</evidence>
<evidence type="ECO:0000259" key="9">
    <source>
        <dbReference type="PROSITE" id="PS51233"/>
    </source>
</evidence>
<dbReference type="PANTHER" id="PTHR44826:SF3">
    <property type="entry name" value="SPORE COAT PROTEIN SP85"/>
    <property type="match status" value="1"/>
</dbReference>
<comment type="function">
    <text evidence="5">In the vertebrate host, binds to highly sulfated heparan sulfate proteoglycans (HSPGs) on the surface of host hepatocytes and is required for sporozoite invasion of the host hepatocytes.</text>
</comment>
<dbReference type="AlphaFoldDB" id="A0ABD3QJP9"/>
<evidence type="ECO:0000313" key="10">
    <source>
        <dbReference type="EMBL" id="KAL3800635.1"/>
    </source>
</evidence>
<feature type="compositionally biased region" description="Low complexity" evidence="7">
    <location>
        <begin position="24"/>
        <end position="147"/>
    </location>
</feature>
<feature type="region of interest" description="Disordered" evidence="7">
    <location>
        <begin position="24"/>
        <end position="268"/>
    </location>
</feature>
<dbReference type="PROSITE" id="PS51233">
    <property type="entry name" value="VWFD"/>
    <property type="match status" value="1"/>
</dbReference>
<evidence type="ECO:0000256" key="5">
    <source>
        <dbReference type="ARBA" id="ARBA00033726"/>
    </source>
</evidence>
<name>A0ABD3QJP9_9STRA</name>
<feature type="signal peptide" evidence="8">
    <location>
        <begin position="1"/>
        <end position="21"/>
    </location>
</feature>
<reference evidence="10 11" key="1">
    <citation type="journal article" date="2020" name="G3 (Bethesda)">
        <title>Improved Reference Genome for Cyclotella cryptica CCMP332, a Model for Cell Wall Morphogenesis, Salinity Adaptation, and Lipid Production in Diatoms (Bacillariophyta).</title>
        <authorList>
            <person name="Roberts W.R."/>
            <person name="Downey K.M."/>
            <person name="Ruck E.C."/>
            <person name="Traller J.C."/>
            <person name="Alverson A.J."/>
        </authorList>
    </citation>
    <scope>NUCLEOTIDE SEQUENCE [LARGE SCALE GENOMIC DNA]</scope>
    <source>
        <strain evidence="10 11">CCMP332</strain>
    </source>
</reference>
<dbReference type="Proteomes" id="UP001516023">
    <property type="component" value="Unassembled WGS sequence"/>
</dbReference>
<sequence>MKLSLAALLWMGLGRLEMVACVDPSTRSPTHAPSTSPTESPSKSLTNAPSKSPSISPTSSPFRSTSDSPSVSPTSSLSSKPTSSPTSSPSHSPSSATPTHSNVPSNSPSITPSTSPSVEPSSSPSVEPSSSPSLAPSLSNAPSVSASMNPSLHPSATISESPSNKPSTSNSPSLVPSGSPSITPSRSAAPSASASMNPSHEPSLSTSPSVYQTDTPTKSPTISPTASPSSSPNTSLTNPPPSAAPHPTARPTLRPTAAPTVDTCGTKGSCSINPDPHYMTWDNEWYDFQGGCDQYAIDNPVLEVQIRTRPRNWYSTITQVAIRIKATNEVFRVKSDGQYENTIGNSALSTATHSASIYDWYAEHTISLAGTNPASFITIYVYSTYGISMQAYGCSAYFAGSEGMCGSWDRGEAFLKDGSRFKITGDYEYDKSRSIALARSWQVPISNSLLWDPSDVCDPSSNCGEGEVFACEADRRYLQANAGCTRSCADITIQQFREQCEKDVALTGDETWACGASYVSPVIAVDRVIPSPVIVNEKWYVDWKDERCVQDCDVGMAPSCGGYANKWNKLYADAATCCKSTLSYKNVDWCEESSLRNLYLGTGRFYVNEKSWKCMRDCASGGPLDINGDCGEIVSDGWVELYDTVQDCCKARMGWQNPDLCASQLNPSSTGTGKFYVIQHDKKCAQDCPVTDGAPCAGPPDNAAEELFDSVTECCKSKLSWLSLGKCLAATNGNDPEVASGTGQWYVDWTLNKCVKDCVGNVPCGGLKESWDEGYNDSTDCCQRISWVPTNKCHD</sequence>
<evidence type="ECO:0000256" key="6">
    <source>
        <dbReference type="ARBA" id="ARBA00045806"/>
    </source>
</evidence>
<evidence type="ECO:0000256" key="4">
    <source>
        <dbReference type="ARBA" id="ARBA00022737"/>
    </source>
</evidence>
<dbReference type="InterPro" id="IPR051860">
    <property type="entry name" value="Plasmodium_CSP_Invasion"/>
</dbReference>
<feature type="chain" id="PRO_5044887880" description="Circumsporozoite protein" evidence="8">
    <location>
        <begin position="22"/>
        <end position="795"/>
    </location>
</feature>
<keyword evidence="8" id="KW-0732">Signal</keyword>
<protein>
    <recommendedName>
        <fullName evidence="2">Circumsporozoite protein</fullName>
    </recommendedName>
</protein>
<feature type="domain" description="VWFD" evidence="9">
    <location>
        <begin position="268"/>
        <end position="449"/>
    </location>
</feature>
<comment type="similarity">
    <text evidence="1">Belongs to the plasmodium circumsporozoite protein family.</text>
</comment>
<dbReference type="PANTHER" id="PTHR44826">
    <property type="entry name" value="SPORE COAT PROTEIN SP85"/>
    <property type="match status" value="1"/>
</dbReference>
<gene>
    <name evidence="10" type="ORF">HJC23_006097</name>
</gene>
<evidence type="ECO:0000256" key="8">
    <source>
        <dbReference type="SAM" id="SignalP"/>
    </source>
</evidence>
<evidence type="ECO:0000256" key="7">
    <source>
        <dbReference type="SAM" id="MobiDB-lite"/>
    </source>
</evidence>
<evidence type="ECO:0000313" key="11">
    <source>
        <dbReference type="Proteomes" id="UP001516023"/>
    </source>
</evidence>
<feature type="compositionally biased region" description="Low complexity" evidence="7">
    <location>
        <begin position="213"/>
        <end position="237"/>
    </location>
</feature>
<dbReference type="InterPro" id="IPR001846">
    <property type="entry name" value="VWF_type-D"/>
</dbReference>
<feature type="compositionally biased region" description="Low complexity" evidence="7">
    <location>
        <begin position="159"/>
        <end position="199"/>
    </location>
</feature>